<dbReference type="Proteomes" id="UP000184368">
    <property type="component" value="Unassembled WGS sequence"/>
</dbReference>
<keyword evidence="1" id="KW-0812">Transmembrane</keyword>
<name>A0A1M5E208_9BACT</name>
<evidence type="ECO:0000313" key="3">
    <source>
        <dbReference type="Proteomes" id="UP000184368"/>
    </source>
</evidence>
<keyword evidence="1" id="KW-0472">Membrane</keyword>
<protein>
    <recommendedName>
        <fullName evidence="4">O-antigen polysaccharide polymerase Wzy</fullName>
    </recommendedName>
</protein>
<feature type="transmembrane region" description="Helical" evidence="1">
    <location>
        <begin position="282"/>
        <end position="307"/>
    </location>
</feature>
<keyword evidence="1" id="KW-1133">Transmembrane helix</keyword>
<feature type="transmembrane region" description="Helical" evidence="1">
    <location>
        <begin position="519"/>
        <end position="537"/>
    </location>
</feature>
<evidence type="ECO:0008006" key="4">
    <source>
        <dbReference type="Google" id="ProtNLM"/>
    </source>
</evidence>
<sequence>MKVNKQVQNSQLTNYSNKADAKKTYGRMIDFSWLIMLIAVGYQVLVHTDMKNIFALSCVVVGWALVVKALFLTNSFARHPFSTFLILGYALTQIYFPVVFMSIEGKSLIHNLELPNEVFLHALFSLIILLIAHLLYRRKASSSNRSLTAAQQVLQRLKFFVAPNNFQIWFMGFLGLFSMFFIHFFTSTSYDEKETGNNIIRSFIPFAYAPFFIPFSLLFGKVQIVSKRLKFQLLFYGMLIFVVSIGANSRGAFMYSFTALGYSFILGYLLKRFQMPKINLKIIVGFGAALWLFTGPIQDIGVAMVMVRGAREDVSRVALISKTLEVYEDSRAIAEYKKLAKVTNPDWDENYLDNIFLARFCNLKFNDLSLIQARGMGAGNPKMFEFSVNRFYSSFPSPVLKLLNIDVKKEEIVSSSIGDYLYYITTGDPYAMGWFRTGHFCGTGMATFGWWYLLVLGISIIPVYYLVDAFVLVLGKGTASSFKFSLCGLLSITSTFSFLPTESVINAVVFTLREWPQTVLLYFVIFQFTLIISSLFIKRGYINYHGKYSLAQNG</sequence>
<dbReference type="OrthoDB" id="8949626at2"/>
<evidence type="ECO:0000313" key="2">
    <source>
        <dbReference type="EMBL" id="SHF73101.1"/>
    </source>
</evidence>
<keyword evidence="3" id="KW-1185">Reference proteome</keyword>
<feature type="transmembrane region" description="Helical" evidence="1">
    <location>
        <begin position="253"/>
        <end position="270"/>
    </location>
</feature>
<feature type="transmembrane region" description="Helical" evidence="1">
    <location>
        <begin position="118"/>
        <end position="136"/>
    </location>
</feature>
<reference evidence="2 3" key="1">
    <citation type="submission" date="2016-11" db="EMBL/GenBank/DDBJ databases">
        <authorList>
            <person name="Jaros S."/>
            <person name="Januszkiewicz K."/>
            <person name="Wedrychowicz H."/>
        </authorList>
    </citation>
    <scope>NUCLEOTIDE SEQUENCE [LARGE SCALE GENOMIC DNA]</scope>
    <source>
        <strain evidence="2 3">DSM 26897</strain>
    </source>
</reference>
<feature type="transmembrane region" description="Helical" evidence="1">
    <location>
        <begin position="166"/>
        <end position="186"/>
    </location>
</feature>
<gene>
    <name evidence="2" type="ORF">SAMN05444008_111169</name>
</gene>
<dbReference type="STRING" id="1302690.BUE76_19380"/>
<feature type="transmembrane region" description="Helical" evidence="1">
    <location>
        <begin position="450"/>
        <end position="474"/>
    </location>
</feature>
<feature type="transmembrane region" description="Helical" evidence="1">
    <location>
        <begin position="52"/>
        <end position="72"/>
    </location>
</feature>
<dbReference type="EMBL" id="FQUO01000011">
    <property type="protein sequence ID" value="SHF73101.1"/>
    <property type="molecule type" value="Genomic_DNA"/>
</dbReference>
<dbReference type="RefSeq" id="WP_073044740.1">
    <property type="nucleotide sequence ID" value="NZ_FQUO01000011.1"/>
</dbReference>
<accession>A0A1M5E208</accession>
<dbReference type="AlphaFoldDB" id="A0A1M5E208"/>
<feature type="transmembrane region" description="Helical" evidence="1">
    <location>
        <begin position="198"/>
        <end position="219"/>
    </location>
</feature>
<proteinExistence type="predicted"/>
<feature type="transmembrane region" description="Helical" evidence="1">
    <location>
        <begin position="481"/>
        <end position="499"/>
    </location>
</feature>
<feature type="transmembrane region" description="Helical" evidence="1">
    <location>
        <begin position="28"/>
        <end position="46"/>
    </location>
</feature>
<evidence type="ECO:0000256" key="1">
    <source>
        <dbReference type="SAM" id="Phobius"/>
    </source>
</evidence>
<feature type="transmembrane region" description="Helical" evidence="1">
    <location>
        <begin position="231"/>
        <end position="247"/>
    </location>
</feature>
<feature type="transmembrane region" description="Helical" evidence="1">
    <location>
        <begin position="84"/>
        <end position="103"/>
    </location>
</feature>
<organism evidence="2 3">
    <name type="scientific">Cnuella takakiae</name>
    <dbReference type="NCBI Taxonomy" id="1302690"/>
    <lineage>
        <taxon>Bacteria</taxon>
        <taxon>Pseudomonadati</taxon>
        <taxon>Bacteroidota</taxon>
        <taxon>Chitinophagia</taxon>
        <taxon>Chitinophagales</taxon>
        <taxon>Chitinophagaceae</taxon>
        <taxon>Cnuella</taxon>
    </lineage>
</organism>